<protein>
    <recommendedName>
        <fullName evidence="3">Tetratricopeptide repeat protein</fullName>
    </recommendedName>
</protein>
<gene>
    <name evidence="1" type="ORF">LPTSP3_g11480</name>
</gene>
<reference evidence="1 2" key="1">
    <citation type="submission" date="2021-08" db="EMBL/GenBank/DDBJ databases">
        <title>Complete genome sequence of Leptospira kobayashii strain E30.</title>
        <authorList>
            <person name="Nakao R."/>
            <person name="Nakamura S."/>
            <person name="Masuzawa T."/>
            <person name="Koizumi N."/>
        </authorList>
    </citation>
    <scope>NUCLEOTIDE SEQUENCE [LARGE SCALE GENOMIC DNA]</scope>
    <source>
        <strain evidence="1 2">E30</strain>
    </source>
</reference>
<keyword evidence="2" id="KW-1185">Reference proteome</keyword>
<evidence type="ECO:0008006" key="3">
    <source>
        <dbReference type="Google" id="ProtNLM"/>
    </source>
</evidence>
<accession>A0ABM7UHP9</accession>
<evidence type="ECO:0000313" key="2">
    <source>
        <dbReference type="Proteomes" id="UP000245263"/>
    </source>
</evidence>
<organism evidence="1 2">
    <name type="scientific">Leptospira kobayashii</name>
    <dbReference type="NCBI Taxonomy" id="1917830"/>
    <lineage>
        <taxon>Bacteria</taxon>
        <taxon>Pseudomonadati</taxon>
        <taxon>Spirochaetota</taxon>
        <taxon>Spirochaetia</taxon>
        <taxon>Leptospirales</taxon>
        <taxon>Leptospiraceae</taxon>
        <taxon>Leptospira</taxon>
    </lineage>
</organism>
<dbReference type="EMBL" id="AP025028">
    <property type="protein sequence ID" value="BDA78218.1"/>
    <property type="molecule type" value="Genomic_DNA"/>
</dbReference>
<dbReference type="RefSeq" id="WP_109018461.1">
    <property type="nucleotide sequence ID" value="NZ_AP025028.1"/>
</dbReference>
<dbReference type="Gene3D" id="1.25.40.10">
    <property type="entry name" value="Tetratricopeptide repeat domain"/>
    <property type="match status" value="1"/>
</dbReference>
<proteinExistence type="predicted"/>
<sequence>MSHFQKNFLLTLILLAAIAYPPLYYSVLDTIQKESLPKNYNAPALLPHIALGDWKLGNYKDEDSIAKAIRNIVHLQFAEMSGSVFYGDTETLRQTQKDNLHIILLGDFSLTKDFLEFRPKLYFPKTKKFYNGDSFTVSWPELGTFPAKITRSYHHLISETIRLHRILLNPPKLVAEDFDTEVLSSDEFLAYVSLFSEKGLDEEKLTVVNNISLTSPKASFVFYERMKRDFTVKGIASHKELWKEWEDNKNPIHSIYASQFAYSIAIGLFHSPDWEKSWDYLQLARKKREATDQIFHFEYANTLSLLGQVLIRQGKKEDAVYYLTSAKELYASLGLSADEDALRNLWYHSLLLASLVQKEVALGGFFQLESYFSQKKDFESALFYFDFAKLEYDLKAYPSAFDCLQKSRSILFEKQLTNHELNFIVLQLQAAVLYKLGKVNDAKVLWEEIVASRLLLPSEDKIFYRESLFGLALIYLQKGATAESDNLYRNYTRLTPYSQIQTLSGNPLVPDYIYPGVLNSPDLNLFTNLEESVIRSYTGRYIFSGQEEEIRARTYDNRLEDTNEFLRDLLEKDFFGTPALASLKEDIFPKHLSYEKGENVVFLDIGPALNNPDAPGITSQSVAFHFPKMEVVLWELPKEVDLFLKKVPMDKKQQLYSFRNIRILAADGVGNFNKEYYEPKNWILSNRNIPTVKNKTVIIRAANSIDIYETYAKIQPHFQDIATELKDNPVLYFFNRSILLKPKGQSKFTLIGYQSVRGFHHNFQSLDRNGEPPYTLAKYTLSDK</sequence>
<evidence type="ECO:0000313" key="1">
    <source>
        <dbReference type="EMBL" id="BDA78218.1"/>
    </source>
</evidence>
<name>A0ABM7UHP9_9LEPT</name>
<dbReference type="Proteomes" id="UP000245263">
    <property type="component" value="Chromosome 1"/>
</dbReference>
<dbReference type="InterPro" id="IPR011990">
    <property type="entry name" value="TPR-like_helical_dom_sf"/>
</dbReference>
<dbReference type="SUPFAM" id="SSF48452">
    <property type="entry name" value="TPR-like"/>
    <property type="match status" value="1"/>
</dbReference>